<name>A0ABD1GJS2_SALDI</name>
<organism evidence="1 2">
    <name type="scientific">Salvia divinorum</name>
    <name type="common">Maria pastora</name>
    <name type="synonym">Diviner's sage</name>
    <dbReference type="NCBI Taxonomy" id="28513"/>
    <lineage>
        <taxon>Eukaryota</taxon>
        <taxon>Viridiplantae</taxon>
        <taxon>Streptophyta</taxon>
        <taxon>Embryophyta</taxon>
        <taxon>Tracheophyta</taxon>
        <taxon>Spermatophyta</taxon>
        <taxon>Magnoliopsida</taxon>
        <taxon>eudicotyledons</taxon>
        <taxon>Gunneridae</taxon>
        <taxon>Pentapetalae</taxon>
        <taxon>asterids</taxon>
        <taxon>lamiids</taxon>
        <taxon>Lamiales</taxon>
        <taxon>Lamiaceae</taxon>
        <taxon>Nepetoideae</taxon>
        <taxon>Mentheae</taxon>
        <taxon>Salviinae</taxon>
        <taxon>Salvia</taxon>
        <taxon>Salvia subgen. Calosphace</taxon>
    </lineage>
</organism>
<comment type="caution">
    <text evidence="1">The sequence shown here is derived from an EMBL/GenBank/DDBJ whole genome shotgun (WGS) entry which is preliminary data.</text>
</comment>
<evidence type="ECO:0000313" key="1">
    <source>
        <dbReference type="EMBL" id="KAL1544369.1"/>
    </source>
</evidence>
<dbReference type="AlphaFoldDB" id="A0ABD1GJS2"/>
<reference evidence="1 2" key="1">
    <citation type="submission" date="2024-06" db="EMBL/GenBank/DDBJ databases">
        <title>A chromosome level genome sequence of Diviner's sage (Salvia divinorum).</title>
        <authorList>
            <person name="Ford S.A."/>
            <person name="Ro D.-K."/>
            <person name="Ness R.W."/>
            <person name="Phillips M.A."/>
        </authorList>
    </citation>
    <scope>NUCLEOTIDE SEQUENCE [LARGE SCALE GENOMIC DNA]</scope>
    <source>
        <strain evidence="1">SAF-2024a</strain>
        <tissue evidence="1">Leaf</tissue>
    </source>
</reference>
<accession>A0ABD1GJS2</accession>
<dbReference type="EMBL" id="JBEAFC010000008">
    <property type="protein sequence ID" value="KAL1544369.1"/>
    <property type="molecule type" value="Genomic_DNA"/>
</dbReference>
<evidence type="ECO:0000313" key="2">
    <source>
        <dbReference type="Proteomes" id="UP001567538"/>
    </source>
</evidence>
<sequence>MELNGGFIFSFTGSGNNSSYLDFLKQFARNDLELQKRRNILLHFFLFYTGSLADARSNTPAMVAPPGLLEL</sequence>
<protein>
    <submittedName>
        <fullName evidence="1">Uncharacterized protein</fullName>
    </submittedName>
</protein>
<keyword evidence="2" id="KW-1185">Reference proteome</keyword>
<proteinExistence type="predicted"/>
<gene>
    <name evidence="1" type="ORF">AAHA92_21234</name>
</gene>
<dbReference type="Proteomes" id="UP001567538">
    <property type="component" value="Unassembled WGS sequence"/>
</dbReference>